<keyword evidence="3" id="KW-1185">Reference proteome</keyword>
<organism evidence="2 3">
    <name type="scientific">Dorcoceras hygrometricum</name>
    <dbReference type="NCBI Taxonomy" id="472368"/>
    <lineage>
        <taxon>Eukaryota</taxon>
        <taxon>Viridiplantae</taxon>
        <taxon>Streptophyta</taxon>
        <taxon>Embryophyta</taxon>
        <taxon>Tracheophyta</taxon>
        <taxon>Spermatophyta</taxon>
        <taxon>Magnoliopsida</taxon>
        <taxon>eudicotyledons</taxon>
        <taxon>Gunneridae</taxon>
        <taxon>Pentapetalae</taxon>
        <taxon>asterids</taxon>
        <taxon>lamiids</taxon>
        <taxon>Lamiales</taxon>
        <taxon>Gesneriaceae</taxon>
        <taxon>Didymocarpoideae</taxon>
        <taxon>Trichosporeae</taxon>
        <taxon>Loxocarpinae</taxon>
        <taxon>Dorcoceras</taxon>
    </lineage>
</organism>
<proteinExistence type="predicted"/>
<dbReference type="Proteomes" id="UP000250235">
    <property type="component" value="Unassembled WGS sequence"/>
</dbReference>
<protein>
    <submittedName>
        <fullName evidence="2">Uncharacterized protein</fullName>
    </submittedName>
</protein>
<accession>A0A2Z7C4U6</accession>
<evidence type="ECO:0000313" key="2">
    <source>
        <dbReference type="EMBL" id="KZV41872.1"/>
    </source>
</evidence>
<reference evidence="2 3" key="1">
    <citation type="journal article" date="2015" name="Proc. Natl. Acad. Sci. U.S.A.">
        <title>The resurrection genome of Boea hygrometrica: A blueprint for survival of dehydration.</title>
        <authorList>
            <person name="Xiao L."/>
            <person name="Yang G."/>
            <person name="Zhang L."/>
            <person name="Yang X."/>
            <person name="Zhao S."/>
            <person name="Ji Z."/>
            <person name="Zhou Q."/>
            <person name="Hu M."/>
            <person name="Wang Y."/>
            <person name="Chen M."/>
            <person name="Xu Y."/>
            <person name="Jin H."/>
            <person name="Xiao X."/>
            <person name="Hu G."/>
            <person name="Bao F."/>
            <person name="Hu Y."/>
            <person name="Wan P."/>
            <person name="Li L."/>
            <person name="Deng X."/>
            <person name="Kuang T."/>
            <person name="Xiang C."/>
            <person name="Zhu J.K."/>
            <person name="Oliver M.J."/>
            <person name="He Y."/>
        </authorList>
    </citation>
    <scope>NUCLEOTIDE SEQUENCE [LARGE SCALE GENOMIC DNA]</scope>
    <source>
        <strain evidence="3">cv. XS01</strain>
    </source>
</reference>
<gene>
    <name evidence="2" type="ORF">F511_29901</name>
</gene>
<feature type="region of interest" description="Disordered" evidence="1">
    <location>
        <begin position="1"/>
        <end position="75"/>
    </location>
</feature>
<evidence type="ECO:0000313" key="3">
    <source>
        <dbReference type="Proteomes" id="UP000250235"/>
    </source>
</evidence>
<feature type="compositionally biased region" description="Basic and acidic residues" evidence="1">
    <location>
        <begin position="29"/>
        <end position="48"/>
    </location>
</feature>
<dbReference type="EMBL" id="KQ999345">
    <property type="protein sequence ID" value="KZV41872.1"/>
    <property type="molecule type" value="Genomic_DNA"/>
</dbReference>
<evidence type="ECO:0000256" key="1">
    <source>
        <dbReference type="SAM" id="MobiDB-lite"/>
    </source>
</evidence>
<name>A0A2Z7C4U6_9LAMI</name>
<dbReference type="AlphaFoldDB" id="A0A2Z7C4U6"/>
<sequence>MAPGSDQIHRESGTSTSALEEMTNLSRTESPRRRDRNKSNHEEIERRRAAAGGGRGAAAGGREVEVEKGGGYSCV</sequence>
<feature type="compositionally biased region" description="Polar residues" evidence="1">
    <location>
        <begin position="13"/>
        <end position="28"/>
    </location>
</feature>